<organism evidence="1 2">
    <name type="scientific">Eragrostis curvula</name>
    <name type="common">weeping love grass</name>
    <dbReference type="NCBI Taxonomy" id="38414"/>
    <lineage>
        <taxon>Eukaryota</taxon>
        <taxon>Viridiplantae</taxon>
        <taxon>Streptophyta</taxon>
        <taxon>Embryophyta</taxon>
        <taxon>Tracheophyta</taxon>
        <taxon>Spermatophyta</taxon>
        <taxon>Magnoliopsida</taxon>
        <taxon>Liliopsida</taxon>
        <taxon>Poales</taxon>
        <taxon>Poaceae</taxon>
        <taxon>PACMAD clade</taxon>
        <taxon>Chloridoideae</taxon>
        <taxon>Eragrostideae</taxon>
        <taxon>Eragrostidinae</taxon>
        <taxon>Eragrostis</taxon>
    </lineage>
</organism>
<keyword evidence="2" id="KW-1185">Reference proteome</keyword>
<feature type="non-terminal residue" evidence="1">
    <location>
        <position position="1"/>
    </location>
</feature>
<evidence type="ECO:0000313" key="2">
    <source>
        <dbReference type="Proteomes" id="UP000324897"/>
    </source>
</evidence>
<sequence>MSPHFLSLHRIGPEIPIHYSFLFQLSGSPPTQTPYPLPCRLLAATGASPAKPKPPVVCGGTRLACAPAAAPGARCTHGGRRSRWGSWADLGQLGAHRQLHLPRLRRPGGPDEAGQRMVVAVAQAVRRTPLLLRRPRRRSLPEGPLHLDRVEKERSIRRSSRCQEFNRRAERSDIPSSMICGKLLVLHYLCDYLPGNSI</sequence>
<proteinExistence type="predicted"/>
<name>A0A5J9SYW2_9POAL</name>
<gene>
    <name evidence="1" type="ORF">EJB05_50240</name>
</gene>
<reference evidence="1 2" key="1">
    <citation type="journal article" date="2019" name="Sci. Rep.">
        <title>A high-quality genome of Eragrostis curvula grass provides insights into Poaceae evolution and supports new strategies to enhance forage quality.</title>
        <authorList>
            <person name="Carballo J."/>
            <person name="Santos B.A.C.M."/>
            <person name="Zappacosta D."/>
            <person name="Garbus I."/>
            <person name="Selva J.P."/>
            <person name="Gallo C.A."/>
            <person name="Diaz A."/>
            <person name="Albertini E."/>
            <person name="Caccamo M."/>
            <person name="Echenique V."/>
        </authorList>
    </citation>
    <scope>NUCLEOTIDE SEQUENCE [LARGE SCALE GENOMIC DNA]</scope>
    <source>
        <strain evidence="2">cv. Victoria</strain>
        <tissue evidence="1">Leaf</tissue>
    </source>
</reference>
<dbReference type="Proteomes" id="UP000324897">
    <property type="component" value="Unassembled WGS sequence"/>
</dbReference>
<dbReference type="Gramene" id="TVU04214">
    <property type="protein sequence ID" value="TVU04214"/>
    <property type="gene ID" value="EJB05_50240"/>
</dbReference>
<dbReference type="AlphaFoldDB" id="A0A5J9SYW2"/>
<evidence type="ECO:0000313" key="1">
    <source>
        <dbReference type="EMBL" id="TVU04214.1"/>
    </source>
</evidence>
<protein>
    <submittedName>
        <fullName evidence="1">Uncharacterized protein</fullName>
    </submittedName>
</protein>
<comment type="caution">
    <text evidence="1">The sequence shown here is derived from an EMBL/GenBank/DDBJ whole genome shotgun (WGS) entry which is preliminary data.</text>
</comment>
<dbReference type="EMBL" id="RWGY01000087">
    <property type="protein sequence ID" value="TVU04214.1"/>
    <property type="molecule type" value="Genomic_DNA"/>
</dbReference>
<accession>A0A5J9SYW2</accession>